<dbReference type="GO" id="GO:0005737">
    <property type="term" value="C:cytoplasm"/>
    <property type="evidence" value="ECO:0007669"/>
    <property type="project" value="UniProtKB-SubCell"/>
</dbReference>
<gene>
    <name evidence="9" type="primary">aspS_2</name>
    <name evidence="7" type="synonym">aspS</name>
    <name evidence="9" type="ORF">C12CBH8_11930</name>
</gene>
<comment type="subcellular location">
    <subcellularLocation>
        <location evidence="7">Cytoplasm</location>
    </subcellularLocation>
</comment>
<feature type="site" description="Important for tRNA non-discrimination" evidence="7">
    <location>
        <position position="37"/>
    </location>
</feature>
<dbReference type="Gene3D" id="2.40.50.140">
    <property type="entry name" value="Nucleic acid-binding proteins"/>
    <property type="match status" value="1"/>
</dbReference>
<proteinExistence type="inferred from homology"/>
<dbReference type="EC" id="6.1.1.23" evidence="7"/>
<dbReference type="GO" id="GO:0004815">
    <property type="term" value="F:aspartate-tRNA ligase activity"/>
    <property type="evidence" value="ECO:0007669"/>
    <property type="project" value="UniProtKB-UniRule"/>
</dbReference>
<evidence type="ECO:0000256" key="5">
    <source>
        <dbReference type="ARBA" id="ARBA00022917"/>
    </source>
</evidence>
<dbReference type="Pfam" id="PF02938">
    <property type="entry name" value="GAD"/>
    <property type="match status" value="1"/>
</dbReference>
<dbReference type="GO" id="GO:0005524">
    <property type="term" value="F:ATP binding"/>
    <property type="evidence" value="ECO:0007669"/>
    <property type="project" value="UniProtKB-UniRule"/>
</dbReference>
<dbReference type="InterPro" id="IPR029351">
    <property type="entry name" value="GAD_dom"/>
</dbReference>
<dbReference type="GO" id="GO:0140096">
    <property type="term" value="F:catalytic activity, acting on a protein"/>
    <property type="evidence" value="ECO:0007669"/>
    <property type="project" value="UniProtKB-ARBA"/>
</dbReference>
<evidence type="ECO:0000256" key="6">
    <source>
        <dbReference type="ARBA" id="ARBA00023146"/>
    </source>
</evidence>
<feature type="region of interest" description="Aspartate" evidence="7">
    <location>
        <begin position="200"/>
        <end position="203"/>
    </location>
</feature>
<dbReference type="InterPro" id="IPR045864">
    <property type="entry name" value="aa-tRNA-synth_II/BPL/LPL"/>
</dbReference>
<dbReference type="Gene3D" id="3.30.930.10">
    <property type="entry name" value="Bira Bifunctional Protein, Domain 2"/>
    <property type="match status" value="1"/>
</dbReference>
<dbReference type="PRINTS" id="PR01042">
    <property type="entry name" value="TRNASYNTHASP"/>
</dbReference>
<keyword evidence="7" id="KW-0963">Cytoplasm</keyword>
<keyword evidence="10" id="KW-1185">Reference proteome</keyword>
<dbReference type="CDD" id="cd00777">
    <property type="entry name" value="AspRS_core"/>
    <property type="match status" value="1"/>
</dbReference>
<dbReference type="EMBL" id="AP023321">
    <property type="protein sequence ID" value="BCI60554.1"/>
    <property type="molecule type" value="Genomic_DNA"/>
</dbReference>
<dbReference type="Gene3D" id="3.30.1360.30">
    <property type="entry name" value="GAD-like domain"/>
    <property type="match status" value="1"/>
</dbReference>
<dbReference type="NCBIfam" id="NF001750">
    <property type="entry name" value="PRK00476.1"/>
    <property type="match status" value="1"/>
</dbReference>
<dbReference type="AlphaFoldDB" id="A0A7I8D7F0"/>
<keyword evidence="2 7" id="KW-0436">Ligase</keyword>
<feature type="binding site" evidence="7">
    <location>
        <position position="487"/>
    </location>
    <ligand>
        <name>L-aspartate</name>
        <dbReference type="ChEBI" id="CHEBI:29991"/>
    </ligand>
</feature>
<evidence type="ECO:0000259" key="8">
    <source>
        <dbReference type="PROSITE" id="PS50862"/>
    </source>
</evidence>
<comment type="similarity">
    <text evidence="1 7">Belongs to the class-II aminoacyl-tRNA synthetase family. Type 1 subfamily.</text>
</comment>
<feature type="binding site" evidence="7">
    <location>
        <position position="222"/>
    </location>
    <ligand>
        <name>L-aspartate</name>
        <dbReference type="ChEBI" id="CHEBI:29991"/>
    </ligand>
</feature>
<evidence type="ECO:0000256" key="3">
    <source>
        <dbReference type="ARBA" id="ARBA00022741"/>
    </source>
</evidence>
<dbReference type="InterPro" id="IPR012340">
    <property type="entry name" value="NA-bd_OB-fold"/>
</dbReference>
<accession>A0A7I8D7F0</accession>
<dbReference type="InterPro" id="IPR047089">
    <property type="entry name" value="Asp-tRNA-ligase_1_N"/>
</dbReference>
<dbReference type="SUPFAM" id="SSF50249">
    <property type="entry name" value="Nucleic acid-binding proteins"/>
    <property type="match status" value="1"/>
</dbReference>
<keyword evidence="6 7" id="KW-0030">Aminoacyl-tRNA synthetase</keyword>
<dbReference type="Pfam" id="PF01336">
    <property type="entry name" value="tRNA_anti-codon"/>
    <property type="match status" value="1"/>
</dbReference>
<dbReference type="InterPro" id="IPR004365">
    <property type="entry name" value="NA-bd_OB_tRNA"/>
</dbReference>
<keyword evidence="3 7" id="KW-0547">Nucleotide-binding</keyword>
<evidence type="ECO:0000256" key="7">
    <source>
        <dbReference type="HAMAP-Rule" id="MF_00044"/>
    </source>
</evidence>
<keyword evidence="4 7" id="KW-0067">ATP-binding</keyword>
<dbReference type="PANTHER" id="PTHR22594">
    <property type="entry name" value="ASPARTYL/LYSYL-TRNA SYNTHETASE"/>
    <property type="match status" value="1"/>
</dbReference>
<feature type="binding site" evidence="7">
    <location>
        <position position="446"/>
    </location>
    <ligand>
        <name>L-aspartate</name>
        <dbReference type="ChEBI" id="CHEBI:29991"/>
    </ligand>
</feature>
<keyword evidence="5 7" id="KW-0648">Protein biosynthesis</keyword>
<dbReference type="InterPro" id="IPR004364">
    <property type="entry name" value="Aa-tRNA-synt_II"/>
</dbReference>
<dbReference type="KEGG" id="sman:C12CBH8_11930"/>
<feature type="binding site" evidence="7">
    <location>
        <position position="480"/>
    </location>
    <ligand>
        <name>ATP</name>
        <dbReference type="ChEBI" id="CHEBI:30616"/>
    </ligand>
</feature>
<dbReference type="Pfam" id="PF00152">
    <property type="entry name" value="tRNA-synt_2"/>
    <property type="match status" value="1"/>
</dbReference>
<sequence length="582" mass="66496">MLMSANQYRTHSCGELTEKNLNEMVILSGWVDTIRDHGGVAFVDLRDQDGITQVVIHDDNLLKDVHRETVVCVRGKVVKRDEETINLKIPTGTLEVMVDSLEILGYSNPNLPFEIQNSTETREDVRLRYRFLDLRNPKVHDNILFRSKVVSFLRRKMEDLGFDEINTPILTCSSPEGARDYIIPSRKYEGKFYALPQAPQQFKQLLMVGGFNKYFQIAPCFRDEDARADRSPGEFYQLDFEMAFATQEDVFAVADEVLYDVFTTFSDKKVSPKPFVRIPYEEAMLKYGTDKPDLRNPLVITNLSDFFVDVDFMPFKNRPVRGIVVEDCAKMPKSFFENMLKYATSIGMKGLGYLTMLEGMQFKGPIAKFLTPEKQQELVDRLSLKKDDTLFFISDAKTVVDRLAGLIRTELAERKGIIDKDRFEFCYITDFPMYEKNEEGNIDFTHNPFSMPQGGLEALETMNPLDIKAYQYDIVCNGVELSSGAVRNHRPDIMVKAFEIAGYSKDEVEKRFGALYNAFQYGAPPHAGMAPGVDRMIMLLKDEESIREVIAFPMNASAQDLLLGAPGNVTEQQLREVHIKLR</sequence>
<evidence type="ECO:0000313" key="10">
    <source>
        <dbReference type="Proteomes" id="UP000593890"/>
    </source>
</evidence>
<dbReference type="Proteomes" id="UP000593890">
    <property type="component" value="Chromosome"/>
</dbReference>
<dbReference type="PANTHER" id="PTHR22594:SF5">
    <property type="entry name" value="ASPARTATE--TRNA LIGASE, MITOCHONDRIAL"/>
    <property type="match status" value="1"/>
</dbReference>
<comment type="caution">
    <text evidence="7">Lacks conserved residue(s) required for the propagation of feature annotation.</text>
</comment>
<feature type="binding site" evidence="7">
    <location>
        <begin position="222"/>
        <end position="224"/>
    </location>
    <ligand>
        <name>ATP</name>
        <dbReference type="ChEBI" id="CHEBI:30616"/>
    </ligand>
</feature>
<evidence type="ECO:0000256" key="4">
    <source>
        <dbReference type="ARBA" id="ARBA00022840"/>
    </source>
</evidence>
<dbReference type="InterPro" id="IPR004115">
    <property type="entry name" value="GAD-like_sf"/>
</dbReference>
<feature type="binding site" evidence="7">
    <location>
        <begin position="532"/>
        <end position="535"/>
    </location>
    <ligand>
        <name>ATP</name>
        <dbReference type="ChEBI" id="CHEBI:30616"/>
    </ligand>
</feature>
<evidence type="ECO:0000256" key="2">
    <source>
        <dbReference type="ARBA" id="ARBA00022598"/>
    </source>
</evidence>
<organism evidence="9 10">
    <name type="scientific">Solibaculum mannosilyticum</name>
    <dbReference type="NCBI Taxonomy" id="2780922"/>
    <lineage>
        <taxon>Bacteria</taxon>
        <taxon>Bacillati</taxon>
        <taxon>Bacillota</taxon>
        <taxon>Clostridia</taxon>
        <taxon>Eubacteriales</taxon>
        <taxon>Oscillospiraceae</taxon>
        <taxon>Solibaculum</taxon>
    </lineage>
</organism>
<dbReference type="InterPro" id="IPR004524">
    <property type="entry name" value="Asp-tRNA-ligase_1"/>
</dbReference>
<comment type="function">
    <text evidence="7">Aspartyl-tRNA synthetase with relaxed tRNA specificity since it is able to aspartylate not only its cognate tRNA(Asp) but also tRNA(Asn). Reaction proceeds in two steps: L-aspartate is first activated by ATP to form Asp-AMP and then transferred to the acceptor end of tRNA(Asp/Asn).</text>
</comment>
<dbReference type="GO" id="GO:0016740">
    <property type="term" value="F:transferase activity"/>
    <property type="evidence" value="ECO:0007669"/>
    <property type="project" value="UniProtKB-ARBA"/>
</dbReference>
<comment type="catalytic activity">
    <reaction evidence="7">
        <text>tRNA(Asx) + L-aspartate + ATP = L-aspartyl-tRNA(Asx) + AMP + diphosphate</text>
        <dbReference type="Rhea" id="RHEA:18349"/>
        <dbReference type="Rhea" id="RHEA-COMP:9710"/>
        <dbReference type="Rhea" id="RHEA-COMP:9711"/>
        <dbReference type="ChEBI" id="CHEBI:29991"/>
        <dbReference type="ChEBI" id="CHEBI:30616"/>
        <dbReference type="ChEBI" id="CHEBI:33019"/>
        <dbReference type="ChEBI" id="CHEBI:78442"/>
        <dbReference type="ChEBI" id="CHEBI:78516"/>
        <dbReference type="ChEBI" id="CHEBI:456215"/>
        <dbReference type="EC" id="6.1.1.23"/>
    </reaction>
</comment>
<dbReference type="GO" id="GO:0003676">
    <property type="term" value="F:nucleic acid binding"/>
    <property type="evidence" value="ECO:0007669"/>
    <property type="project" value="InterPro"/>
</dbReference>
<dbReference type="GO" id="GO:0050560">
    <property type="term" value="F:aspartate-tRNA(Asn) ligase activity"/>
    <property type="evidence" value="ECO:0007669"/>
    <property type="project" value="UniProtKB-EC"/>
</dbReference>
<dbReference type="SUPFAM" id="SSF55261">
    <property type="entry name" value="GAD domain-like"/>
    <property type="match status" value="1"/>
</dbReference>
<name>A0A7I8D7F0_9FIRM</name>
<reference evidence="10" key="1">
    <citation type="submission" date="2020-07" db="EMBL/GenBank/DDBJ databases">
        <title>Complete genome sequencing of Clostridia bacterium strain 12CBH8.</title>
        <authorList>
            <person name="Sakamoto M."/>
            <person name="Murakami T."/>
            <person name="Mori H."/>
        </authorList>
    </citation>
    <scope>NUCLEOTIDE SEQUENCE [LARGE SCALE GENOMIC DNA]</scope>
    <source>
        <strain evidence="10">12CBH8</strain>
    </source>
</reference>
<comment type="subunit">
    <text evidence="7">Homodimer.</text>
</comment>
<feature type="domain" description="Aminoacyl-transfer RNA synthetases class-II family profile" evidence="8">
    <location>
        <begin position="146"/>
        <end position="553"/>
    </location>
</feature>
<dbReference type="InterPro" id="IPR006195">
    <property type="entry name" value="aa-tRNA-synth_II"/>
</dbReference>
<dbReference type="CDD" id="cd04317">
    <property type="entry name" value="EcAspRS_like_N"/>
    <property type="match status" value="1"/>
</dbReference>
<dbReference type="InterPro" id="IPR002312">
    <property type="entry name" value="Asp/Asn-tRNA-synth_IIb"/>
</dbReference>
<protein>
    <recommendedName>
        <fullName evidence="7">Aspartate--tRNA(Asp/Asn) ligase</fullName>
        <ecNumber evidence="7">6.1.1.23</ecNumber>
    </recommendedName>
    <alternativeName>
        <fullName evidence="7">Aspartyl-tRNA synthetase</fullName>
        <shortName evidence="7">AspRS</shortName>
    </alternativeName>
    <alternativeName>
        <fullName evidence="7">Non-discriminating aspartyl-tRNA synthetase</fullName>
        <shortName evidence="7">ND-AspRS</shortName>
    </alternativeName>
</protein>
<dbReference type="GO" id="GO:0006422">
    <property type="term" value="P:aspartyl-tRNA aminoacylation"/>
    <property type="evidence" value="ECO:0007669"/>
    <property type="project" value="UniProtKB-UniRule"/>
</dbReference>
<evidence type="ECO:0000313" key="9">
    <source>
        <dbReference type="EMBL" id="BCI60554.1"/>
    </source>
</evidence>
<dbReference type="PROSITE" id="PS50862">
    <property type="entry name" value="AA_TRNA_LIGASE_II"/>
    <property type="match status" value="1"/>
</dbReference>
<feature type="binding site" evidence="7">
    <location>
        <position position="176"/>
    </location>
    <ligand>
        <name>L-aspartate</name>
        <dbReference type="ChEBI" id="CHEBI:29991"/>
    </ligand>
</feature>
<dbReference type="NCBIfam" id="TIGR00459">
    <property type="entry name" value="aspS_bact"/>
    <property type="match status" value="1"/>
</dbReference>
<dbReference type="InterPro" id="IPR047090">
    <property type="entry name" value="AspRS_core"/>
</dbReference>
<dbReference type="SUPFAM" id="SSF55681">
    <property type="entry name" value="Class II aaRS and biotin synthetases"/>
    <property type="match status" value="1"/>
</dbReference>
<evidence type="ECO:0000256" key="1">
    <source>
        <dbReference type="ARBA" id="ARBA00006303"/>
    </source>
</evidence>
<dbReference type="HAMAP" id="MF_00044">
    <property type="entry name" value="Asp_tRNA_synth_type1"/>
    <property type="match status" value="1"/>
</dbReference>